<reference evidence="3" key="1">
    <citation type="submission" date="2023-03" db="EMBL/GenBank/DDBJ databases">
        <title>Massive genome expansion in bonnet fungi (Mycena s.s.) driven by repeated elements and novel gene families across ecological guilds.</title>
        <authorList>
            <consortium name="Lawrence Berkeley National Laboratory"/>
            <person name="Harder C.B."/>
            <person name="Miyauchi S."/>
            <person name="Viragh M."/>
            <person name="Kuo A."/>
            <person name="Thoen E."/>
            <person name="Andreopoulos B."/>
            <person name="Lu D."/>
            <person name="Skrede I."/>
            <person name="Drula E."/>
            <person name="Henrissat B."/>
            <person name="Morin E."/>
            <person name="Kohler A."/>
            <person name="Barry K."/>
            <person name="LaButti K."/>
            <person name="Morin E."/>
            <person name="Salamov A."/>
            <person name="Lipzen A."/>
            <person name="Mereny Z."/>
            <person name="Hegedus B."/>
            <person name="Baldrian P."/>
            <person name="Stursova M."/>
            <person name="Weitz H."/>
            <person name="Taylor A."/>
            <person name="Grigoriev I.V."/>
            <person name="Nagy L.G."/>
            <person name="Martin F."/>
            <person name="Kauserud H."/>
        </authorList>
    </citation>
    <scope>NUCLEOTIDE SEQUENCE</scope>
    <source>
        <strain evidence="3">CBHHK002</strain>
    </source>
</reference>
<evidence type="ECO:0000313" key="4">
    <source>
        <dbReference type="Proteomes" id="UP001218218"/>
    </source>
</evidence>
<feature type="domain" description="DUF6699" evidence="2">
    <location>
        <begin position="113"/>
        <end position="240"/>
    </location>
</feature>
<dbReference type="AlphaFoldDB" id="A0AAD7A5Q5"/>
<gene>
    <name evidence="3" type="ORF">DFH08DRAFT_997447</name>
</gene>
<accession>A0AAD7A5Q5</accession>
<organism evidence="3 4">
    <name type="scientific">Mycena albidolilacea</name>
    <dbReference type="NCBI Taxonomy" id="1033008"/>
    <lineage>
        <taxon>Eukaryota</taxon>
        <taxon>Fungi</taxon>
        <taxon>Dikarya</taxon>
        <taxon>Basidiomycota</taxon>
        <taxon>Agaricomycotina</taxon>
        <taxon>Agaricomycetes</taxon>
        <taxon>Agaricomycetidae</taxon>
        <taxon>Agaricales</taxon>
        <taxon>Marasmiineae</taxon>
        <taxon>Mycenaceae</taxon>
        <taxon>Mycena</taxon>
    </lineage>
</organism>
<name>A0AAD7A5Q5_9AGAR</name>
<sequence length="254" mass="27678">MKRTVHFSKTNILYSPLPWSPSPGVCTSSLPPSPSAAAQPLLSDSSSATATPSPILDEHTGRDFPSPAPVVYSLWGPSGASFVSPRKGHIPVQGRTQIHSLLAFTPSRPPTVDYDLSHPLRTIAPQLTPSFFNPATYPSLPALTVLCRNLTWPITVFPSQLTGFVSVLDVFMSVHTSLRIAARRVEYNTLPSGDVRRGVDNAYFRRCELLADEEERTMEALQGVKRVDFLGGKTRFLGLSGPVEGAHVWELNVS</sequence>
<evidence type="ECO:0000256" key="1">
    <source>
        <dbReference type="SAM" id="MobiDB-lite"/>
    </source>
</evidence>
<evidence type="ECO:0000313" key="3">
    <source>
        <dbReference type="EMBL" id="KAJ7350018.1"/>
    </source>
</evidence>
<evidence type="ECO:0000259" key="2">
    <source>
        <dbReference type="Pfam" id="PF20415"/>
    </source>
</evidence>
<dbReference type="EMBL" id="JARIHO010000015">
    <property type="protein sequence ID" value="KAJ7350018.1"/>
    <property type="molecule type" value="Genomic_DNA"/>
</dbReference>
<dbReference type="Proteomes" id="UP001218218">
    <property type="component" value="Unassembled WGS sequence"/>
</dbReference>
<proteinExistence type="predicted"/>
<comment type="caution">
    <text evidence="3">The sequence shown here is derived from an EMBL/GenBank/DDBJ whole genome shotgun (WGS) entry which is preliminary data.</text>
</comment>
<feature type="region of interest" description="Disordered" evidence="1">
    <location>
        <begin position="25"/>
        <end position="62"/>
    </location>
</feature>
<keyword evidence="4" id="KW-1185">Reference proteome</keyword>
<protein>
    <recommendedName>
        <fullName evidence="2">DUF6699 domain-containing protein</fullName>
    </recommendedName>
</protein>
<feature type="compositionally biased region" description="Low complexity" evidence="1">
    <location>
        <begin position="35"/>
        <end position="53"/>
    </location>
</feature>
<dbReference type="Pfam" id="PF20415">
    <property type="entry name" value="DUF6699"/>
    <property type="match status" value="1"/>
</dbReference>
<dbReference type="InterPro" id="IPR046522">
    <property type="entry name" value="DUF6699"/>
</dbReference>